<evidence type="ECO:0000256" key="1">
    <source>
        <dbReference type="SAM" id="Phobius"/>
    </source>
</evidence>
<dbReference type="PANTHER" id="PTHR19271:SF16">
    <property type="entry name" value="CYTOCHROME B"/>
    <property type="match status" value="1"/>
</dbReference>
<evidence type="ECO:0000259" key="2">
    <source>
        <dbReference type="PROSITE" id="PS51002"/>
    </source>
</evidence>
<dbReference type="InterPro" id="IPR027387">
    <property type="entry name" value="Cytb/b6-like_sf"/>
</dbReference>
<reference evidence="3" key="1">
    <citation type="submission" date="2020-05" db="EMBL/GenBank/DDBJ databases">
        <title>Characterization and comparative analysis of mitochondrial genomes of the highly differentiated ciliated protists shed light on the diversity and evolution of the linear molecular architecture.</title>
        <authorList>
            <person name="Zhang T."/>
            <person name="Li C."/>
            <person name="Zhang X."/>
            <person name="Wang C."/>
            <person name="Roger A.J."/>
            <person name="Song W."/>
            <person name="Gao F."/>
        </authorList>
    </citation>
    <scope>NUCLEOTIDE SEQUENCE</scope>
</reference>
<accession>A0A7T0Q5S2</accession>
<dbReference type="PROSITE" id="PS51002">
    <property type="entry name" value="CYTB_NTER"/>
    <property type="match status" value="1"/>
</dbReference>
<feature type="transmembrane region" description="Helical" evidence="1">
    <location>
        <begin position="103"/>
        <end position="124"/>
    </location>
</feature>
<keyword evidence="1" id="KW-0472">Membrane</keyword>
<organism evidence="3">
    <name type="scientific">Strombidium cf. sulcatum</name>
    <dbReference type="NCBI Taxonomy" id="2793073"/>
    <lineage>
        <taxon>Eukaryota</taxon>
        <taxon>Sar</taxon>
        <taxon>Alveolata</taxon>
        <taxon>Ciliophora</taxon>
        <taxon>Intramacronucleata</taxon>
        <taxon>Spirotrichea</taxon>
        <taxon>Oligotrichia</taxon>
        <taxon>Strombidiidae</taxon>
        <taxon>Strombidium</taxon>
    </lineage>
</organism>
<dbReference type="AlphaFoldDB" id="A0A7T0Q5S2"/>
<feature type="transmembrane region" description="Helical" evidence="1">
    <location>
        <begin position="145"/>
        <end position="166"/>
    </location>
</feature>
<feature type="domain" description="Cytochrome b/b6 N-terminal region profile" evidence="2">
    <location>
        <begin position="25"/>
        <end position="239"/>
    </location>
</feature>
<dbReference type="InterPro" id="IPR005797">
    <property type="entry name" value="Cyt_b/b6_N"/>
</dbReference>
<geneLocation type="mitochondrion" evidence="3"/>
<feature type="transmembrane region" description="Helical" evidence="1">
    <location>
        <begin position="371"/>
        <end position="392"/>
    </location>
</feature>
<name>A0A7T0Q5S2_9SPIT</name>
<dbReference type="EMBL" id="MT471316">
    <property type="protein sequence ID" value="QPL15937.1"/>
    <property type="molecule type" value="Genomic_DNA"/>
</dbReference>
<feature type="transmembrane region" description="Helical" evidence="1">
    <location>
        <begin position="412"/>
        <end position="431"/>
    </location>
</feature>
<sequence>MMLEGRNIRRVLWGYHPSLQNIDIISNWTWNLISLSSLIFSYLNLFVNKLVLPFSSVTSVIGFMLLIAIVLQILSGFFLAWYYMPEPGLVVELREEMFNDTRFGLEVFYLHVRGVDVIMTLSYLHIFKKIFLKNYVTTESDGWILGGYAFFFFHYIIALGICLSASHLSDLTLTIIANIYWSILNNIYKSYYIIFTNKHLNTDQLTRTMVLHYFTPWYYLYLVKLHILFCHESWDSDSGETTYEDKSGSYISWFYDAFLKELQDALFITLATFAFFFFHHVNPETIAYFFFEKWNISELDEIRFYGVAPHWYFRPYMGLLVITPTHYEGLMWMGLFFISLAALPLIYGLYNSHHNHIAVIPMQNSLIQTTTFILFLLSIYTIGSMLPCGRYYYDPEGGYVGNPWVKFSIQYVYIYLCWLLHHLDFIDHYVYKFYKVLLNKTLDWYNQFFKYVNIQKNIENFEKENKKNF</sequence>
<dbReference type="GO" id="GO:0016491">
    <property type="term" value="F:oxidoreductase activity"/>
    <property type="evidence" value="ECO:0007669"/>
    <property type="project" value="InterPro"/>
</dbReference>
<dbReference type="Gene3D" id="1.20.810.10">
    <property type="entry name" value="Cytochrome Bc1 Complex, Chain C"/>
    <property type="match status" value="1"/>
</dbReference>
<evidence type="ECO:0000313" key="3">
    <source>
        <dbReference type="EMBL" id="QPL15937.1"/>
    </source>
</evidence>
<feature type="transmembrane region" description="Helical" evidence="1">
    <location>
        <begin position="265"/>
        <end position="281"/>
    </location>
</feature>
<gene>
    <name evidence="3" type="primary">cob</name>
</gene>
<dbReference type="GO" id="GO:0016020">
    <property type="term" value="C:membrane"/>
    <property type="evidence" value="ECO:0007669"/>
    <property type="project" value="InterPro"/>
</dbReference>
<keyword evidence="1" id="KW-1133">Transmembrane helix</keyword>
<dbReference type="PANTHER" id="PTHR19271">
    <property type="entry name" value="CYTOCHROME B"/>
    <property type="match status" value="1"/>
</dbReference>
<dbReference type="GO" id="GO:0022904">
    <property type="term" value="P:respiratory electron transport chain"/>
    <property type="evidence" value="ECO:0007669"/>
    <property type="project" value="InterPro"/>
</dbReference>
<dbReference type="GO" id="GO:0009055">
    <property type="term" value="F:electron transfer activity"/>
    <property type="evidence" value="ECO:0007669"/>
    <property type="project" value="InterPro"/>
</dbReference>
<dbReference type="Pfam" id="PF00033">
    <property type="entry name" value="Cytochrome_B"/>
    <property type="match status" value="1"/>
</dbReference>
<dbReference type="GeneID" id="63661353"/>
<dbReference type="RefSeq" id="YP_010049532.1">
    <property type="nucleotide sequence ID" value="NC_054369.1"/>
</dbReference>
<dbReference type="SUPFAM" id="SSF81342">
    <property type="entry name" value="Transmembrane di-heme cytochromes"/>
    <property type="match status" value="1"/>
</dbReference>
<feature type="transmembrane region" description="Helical" evidence="1">
    <location>
        <begin position="330"/>
        <end position="350"/>
    </location>
</feature>
<feature type="transmembrane region" description="Helical" evidence="1">
    <location>
        <begin position="28"/>
        <end position="47"/>
    </location>
</feature>
<keyword evidence="3" id="KW-0496">Mitochondrion</keyword>
<protein>
    <submittedName>
        <fullName evidence="3">Cytochrome b</fullName>
    </submittedName>
</protein>
<feature type="transmembrane region" description="Helical" evidence="1">
    <location>
        <begin position="172"/>
        <end position="188"/>
    </location>
</feature>
<dbReference type="InterPro" id="IPR016174">
    <property type="entry name" value="Di-haem_cyt_TM"/>
</dbReference>
<keyword evidence="1" id="KW-0812">Transmembrane</keyword>
<feature type="transmembrane region" description="Helical" evidence="1">
    <location>
        <begin position="59"/>
        <end position="83"/>
    </location>
</feature>
<proteinExistence type="predicted"/>